<evidence type="ECO:0000256" key="6">
    <source>
        <dbReference type="ARBA" id="ARBA00023274"/>
    </source>
</evidence>
<comment type="similarity">
    <text evidence="2">Belongs to the universal ribosomal protein uL2 family.</text>
</comment>
<dbReference type="InterPro" id="IPR014722">
    <property type="entry name" value="Rib_uL2_dom2"/>
</dbReference>
<feature type="domain" description="Large ribosomal subunit protein uL2 RNA-binding" evidence="13">
    <location>
        <begin position="83"/>
        <end position="174"/>
    </location>
</feature>
<dbReference type="EMBL" id="WBMX01002310">
    <property type="protein sequence ID" value="NXC17192.1"/>
    <property type="molecule type" value="Genomic_DNA"/>
</dbReference>
<evidence type="ECO:0000256" key="10">
    <source>
        <dbReference type="ARBA" id="ARBA00082723"/>
    </source>
</evidence>
<evidence type="ECO:0000256" key="1">
    <source>
        <dbReference type="ARBA" id="ARBA00004173"/>
    </source>
</evidence>
<evidence type="ECO:0000256" key="3">
    <source>
        <dbReference type="ARBA" id="ARBA00022946"/>
    </source>
</evidence>
<dbReference type="Gene3D" id="2.40.50.140">
    <property type="entry name" value="Nucleic acid-binding proteins"/>
    <property type="match status" value="1"/>
</dbReference>
<dbReference type="GO" id="GO:0003735">
    <property type="term" value="F:structural constituent of ribosome"/>
    <property type="evidence" value="ECO:0007669"/>
    <property type="project" value="InterPro"/>
</dbReference>
<keyword evidence="11" id="KW-0732">Signal</keyword>
<evidence type="ECO:0000313" key="14">
    <source>
        <dbReference type="EMBL" id="NXC17192.1"/>
    </source>
</evidence>
<accession>A0A851LQ21</accession>
<evidence type="ECO:0000256" key="8">
    <source>
        <dbReference type="ARBA" id="ARBA00035350"/>
    </source>
</evidence>
<dbReference type="AlphaFoldDB" id="A0A851LQ21"/>
<evidence type="ECO:0000259" key="13">
    <source>
        <dbReference type="SMART" id="SM01383"/>
    </source>
</evidence>
<dbReference type="Pfam" id="PF00181">
    <property type="entry name" value="Ribosomal_L2_N"/>
    <property type="match status" value="1"/>
</dbReference>
<dbReference type="Proteomes" id="UP000621168">
    <property type="component" value="Unassembled WGS sequence"/>
</dbReference>
<evidence type="ECO:0000256" key="4">
    <source>
        <dbReference type="ARBA" id="ARBA00022980"/>
    </source>
</evidence>
<keyword evidence="15" id="KW-1185">Reference proteome</keyword>
<dbReference type="SMART" id="SM01382">
    <property type="entry name" value="Ribosomal_L2_C"/>
    <property type="match status" value="1"/>
</dbReference>
<feature type="signal peptide" evidence="11">
    <location>
        <begin position="1"/>
        <end position="23"/>
    </location>
</feature>
<comment type="subcellular location">
    <subcellularLocation>
        <location evidence="1">Mitochondrion</location>
    </subcellularLocation>
</comment>
<reference evidence="14" key="1">
    <citation type="submission" date="2019-09" db="EMBL/GenBank/DDBJ databases">
        <title>Bird 10,000 Genomes (B10K) Project - Family phase.</title>
        <authorList>
            <person name="Zhang G."/>
        </authorList>
    </citation>
    <scope>NUCLEOTIDE SEQUENCE</scope>
    <source>
        <strain evidence="14">B10K-CU-031-40</strain>
    </source>
</reference>
<dbReference type="InterPro" id="IPR022666">
    <property type="entry name" value="Ribosomal_uL2_RNA-bd_dom"/>
</dbReference>
<organism evidence="14 15">
    <name type="scientific">Corythaeola cristata</name>
    <name type="common">Great blue turaco</name>
    <dbReference type="NCBI Taxonomy" id="103954"/>
    <lineage>
        <taxon>Eukaryota</taxon>
        <taxon>Metazoa</taxon>
        <taxon>Chordata</taxon>
        <taxon>Craniata</taxon>
        <taxon>Vertebrata</taxon>
        <taxon>Euteleostomi</taxon>
        <taxon>Archelosauria</taxon>
        <taxon>Archosauria</taxon>
        <taxon>Dinosauria</taxon>
        <taxon>Saurischia</taxon>
        <taxon>Theropoda</taxon>
        <taxon>Coelurosauria</taxon>
        <taxon>Aves</taxon>
        <taxon>Neognathae</taxon>
        <taxon>Neoaves</taxon>
        <taxon>Otidimorphae</taxon>
        <taxon>Musophagiformes</taxon>
        <taxon>Musophagidae</taxon>
        <taxon>Corythaeola</taxon>
    </lineage>
</organism>
<dbReference type="OrthoDB" id="268576at2759"/>
<evidence type="ECO:0000256" key="7">
    <source>
        <dbReference type="ARBA" id="ARBA00035242"/>
    </source>
</evidence>
<protein>
    <recommendedName>
        <fullName evidence="7">Large ribosomal subunit protein uL2</fullName>
    </recommendedName>
    <alternativeName>
        <fullName evidence="10">39S ribosomal protein L2, mitochondrial</fullName>
    </alternativeName>
    <alternativeName>
        <fullName evidence="8">60S ribosomal protein L8</fullName>
    </alternativeName>
    <alternativeName>
        <fullName evidence="9">Large ribosomal subunit protein uL2m</fullName>
    </alternativeName>
</protein>
<dbReference type="PANTHER" id="PTHR13691">
    <property type="entry name" value="RIBOSOMAL PROTEIN L2"/>
    <property type="match status" value="1"/>
</dbReference>
<sequence>AMAMAGLCRAFGALLLSTALRRARLPALPRAPPAGLPPGLLRGALMAASRGLSGSVPRRTTDPMWKCRVKYTVRPVGMKKTGGRDHTGRIRVRGIGGGHKRRYRMIDFQRLRYEEGAPPQPFTEKVINVRYDPCRRPTLGSPCRSADIALVAGGNRKRWIIATENMQPGDIIKNSSHIGRMAVSANEGDAYPLGALPVGTLICNLESHPGKGAQYIRAAGTCGVLLRKMNGTAIVQLPSKRHMQVLETCVATVGRVSNVDHNKRVIGKAGRNRWLGKRPHTGLWHRKGGWAGRKIKPLPPMKSYVNLPRVTAQE</sequence>
<evidence type="ECO:0000256" key="5">
    <source>
        <dbReference type="ARBA" id="ARBA00023128"/>
    </source>
</evidence>
<feature type="chain" id="PRO_5032278420" description="Large ribosomal subunit protein uL2" evidence="11">
    <location>
        <begin position="24"/>
        <end position="314"/>
    </location>
</feature>
<evidence type="ECO:0000259" key="12">
    <source>
        <dbReference type="SMART" id="SM01382"/>
    </source>
</evidence>
<dbReference type="InterPro" id="IPR008991">
    <property type="entry name" value="Translation_prot_SH3-like_sf"/>
</dbReference>
<dbReference type="FunFam" id="2.30.30.30:FF:000025">
    <property type="entry name" value="39S ribosomal protein L2, mitochondrial"/>
    <property type="match status" value="1"/>
</dbReference>
<dbReference type="GO" id="GO:0032543">
    <property type="term" value="P:mitochondrial translation"/>
    <property type="evidence" value="ECO:0007669"/>
    <property type="project" value="TreeGrafter"/>
</dbReference>
<dbReference type="Gene3D" id="2.30.30.30">
    <property type="match status" value="1"/>
</dbReference>
<dbReference type="GO" id="GO:0005762">
    <property type="term" value="C:mitochondrial large ribosomal subunit"/>
    <property type="evidence" value="ECO:0007669"/>
    <property type="project" value="TreeGrafter"/>
</dbReference>
<keyword evidence="5" id="KW-0496">Mitochondrion</keyword>
<dbReference type="SMART" id="SM01383">
    <property type="entry name" value="Ribosomal_L2"/>
    <property type="match status" value="1"/>
</dbReference>
<dbReference type="FunFam" id="2.40.50.140:FF:000157">
    <property type="entry name" value="39S ribosomal protein L2, mitochondrial"/>
    <property type="match status" value="1"/>
</dbReference>
<keyword evidence="6" id="KW-0687">Ribonucleoprotein</keyword>
<dbReference type="InterPro" id="IPR014726">
    <property type="entry name" value="Ribosomal_uL2_dom3"/>
</dbReference>
<dbReference type="InterPro" id="IPR002171">
    <property type="entry name" value="Ribosomal_uL2"/>
</dbReference>
<evidence type="ECO:0000256" key="9">
    <source>
        <dbReference type="ARBA" id="ARBA00069872"/>
    </source>
</evidence>
<dbReference type="SUPFAM" id="SSF50104">
    <property type="entry name" value="Translation proteins SH3-like domain"/>
    <property type="match status" value="1"/>
</dbReference>
<evidence type="ECO:0000256" key="2">
    <source>
        <dbReference type="ARBA" id="ARBA00005636"/>
    </source>
</evidence>
<feature type="non-terminal residue" evidence="14">
    <location>
        <position position="314"/>
    </location>
</feature>
<evidence type="ECO:0000313" key="15">
    <source>
        <dbReference type="Proteomes" id="UP000621168"/>
    </source>
</evidence>
<name>A0A851LQ21_CORCR</name>
<gene>
    <name evidence="14" type="primary">Mrpl2</name>
    <name evidence="14" type="ORF">CORCRI_R04884</name>
</gene>
<dbReference type="GO" id="GO:0003723">
    <property type="term" value="F:RNA binding"/>
    <property type="evidence" value="ECO:0007669"/>
    <property type="project" value="TreeGrafter"/>
</dbReference>
<dbReference type="InterPro" id="IPR022669">
    <property type="entry name" value="Ribosomal_uL2_C"/>
</dbReference>
<dbReference type="Gene3D" id="4.10.950.10">
    <property type="entry name" value="Ribosomal protein L2, domain 3"/>
    <property type="match status" value="1"/>
</dbReference>
<dbReference type="SUPFAM" id="SSF50249">
    <property type="entry name" value="Nucleic acid-binding proteins"/>
    <property type="match status" value="1"/>
</dbReference>
<proteinExistence type="inferred from homology"/>
<dbReference type="PANTHER" id="PTHR13691:SF73">
    <property type="entry name" value="LARGE RIBOSOMAL SUBUNIT PROTEIN UL2M"/>
    <property type="match status" value="1"/>
</dbReference>
<evidence type="ECO:0000256" key="11">
    <source>
        <dbReference type="SAM" id="SignalP"/>
    </source>
</evidence>
<feature type="non-terminal residue" evidence="14">
    <location>
        <position position="1"/>
    </location>
</feature>
<dbReference type="Pfam" id="PF03947">
    <property type="entry name" value="Ribosomal_L2_C"/>
    <property type="match status" value="1"/>
</dbReference>
<dbReference type="InterPro" id="IPR012340">
    <property type="entry name" value="NA-bd_OB-fold"/>
</dbReference>
<comment type="caution">
    <text evidence="14">The sequence shown here is derived from an EMBL/GenBank/DDBJ whole genome shotgun (WGS) entry which is preliminary data.</text>
</comment>
<dbReference type="GO" id="GO:0005743">
    <property type="term" value="C:mitochondrial inner membrane"/>
    <property type="evidence" value="ECO:0007669"/>
    <property type="project" value="UniProtKB-ARBA"/>
</dbReference>
<keyword evidence="4" id="KW-0689">Ribosomal protein</keyword>
<feature type="domain" description="Large ribosomal subunit protein uL2 C-terminal" evidence="12">
    <location>
        <begin position="185"/>
        <end position="304"/>
    </location>
</feature>
<keyword evidence="3" id="KW-0809">Transit peptide</keyword>